<dbReference type="NCBIfam" id="TIGR03661">
    <property type="entry name" value="T1SS_VCA0849"/>
    <property type="match status" value="1"/>
</dbReference>
<dbReference type="InterPro" id="IPR019960">
    <property type="entry name" value="T1SS_VCA0849"/>
</dbReference>
<dbReference type="PROSITE" id="PS00330">
    <property type="entry name" value="HEMOLYSIN_CALCIUM"/>
    <property type="match status" value="8"/>
</dbReference>
<evidence type="ECO:0000256" key="9">
    <source>
        <dbReference type="ARBA" id="ARBA00023136"/>
    </source>
</evidence>
<dbReference type="InterPro" id="IPR003995">
    <property type="entry name" value="RTX_toxin_determinant-A"/>
</dbReference>
<reference evidence="15 16" key="1">
    <citation type="submission" date="2018-08" db="EMBL/GenBank/DDBJ databases">
        <title>Recombination of ecologically and evolutionarily significant loci maintains genetic cohesion in the Pseudomonas syringae species complex.</title>
        <authorList>
            <person name="Dillon M."/>
            <person name="Thakur S."/>
            <person name="Almeida R.N.D."/>
            <person name="Weir B.S."/>
            <person name="Guttman D.S."/>
        </authorList>
    </citation>
    <scope>NUCLEOTIDE SEQUENCE [LARGE SCALE GENOMIC DNA]</scope>
    <source>
        <strain evidence="13 15">ICMP 15201</strain>
        <strain evidence="14 16">ICMP 15203</strain>
    </source>
</reference>
<dbReference type="InterPro" id="IPR013858">
    <property type="entry name" value="Peptidase_M10B_C"/>
</dbReference>
<evidence type="ECO:0000313" key="16">
    <source>
        <dbReference type="Proteomes" id="UP000270524"/>
    </source>
</evidence>
<evidence type="ECO:0000313" key="13">
    <source>
        <dbReference type="EMBL" id="RMN78586.1"/>
    </source>
</evidence>
<evidence type="ECO:0000256" key="6">
    <source>
        <dbReference type="ARBA" id="ARBA00022737"/>
    </source>
</evidence>
<gene>
    <name evidence="14" type="ORF">ALQ51_04782</name>
    <name evidence="13" type="ORF">ALQ53_04357</name>
</gene>
<dbReference type="PANTHER" id="PTHR38340">
    <property type="entry name" value="S-LAYER PROTEIN"/>
    <property type="match status" value="1"/>
</dbReference>
<dbReference type="Gene3D" id="2.150.10.10">
    <property type="entry name" value="Serralysin-like metalloprotease, C-terminal"/>
    <property type="match status" value="4"/>
</dbReference>
<dbReference type="Pfam" id="PF05345">
    <property type="entry name" value="He_PIG"/>
    <property type="match status" value="1"/>
</dbReference>
<keyword evidence="7" id="KW-0106">Calcium</keyword>
<dbReference type="InterPro" id="IPR001343">
    <property type="entry name" value="Hemolysn_Ca-bd"/>
</dbReference>
<dbReference type="Gene3D" id="3.40.50.1110">
    <property type="entry name" value="SGNH hydrolase"/>
    <property type="match status" value="1"/>
</dbReference>
<protein>
    <submittedName>
        <fullName evidence="14">Poly C5 epimerase 3</fullName>
    </submittedName>
</protein>
<dbReference type="InterPro" id="IPR050557">
    <property type="entry name" value="RTX_toxin/Mannuronan_C5-epim"/>
</dbReference>
<comment type="caution">
    <text evidence="14">The sequence shown here is derived from an EMBL/GenBank/DDBJ whole genome shotgun (WGS) entry which is preliminary data.</text>
</comment>
<dbReference type="InterPro" id="IPR012334">
    <property type="entry name" value="Pectin_lyas_fold"/>
</dbReference>
<dbReference type="InterPro" id="IPR006626">
    <property type="entry name" value="PbH1"/>
</dbReference>
<dbReference type="Proteomes" id="UP000270524">
    <property type="component" value="Unassembled WGS sequence"/>
</dbReference>
<evidence type="ECO:0000256" key="3">
    <source>
        <dbReference type="ARBA" id="ARBA00004613"/>
    </source>
</evidence>
<dbReference type="PRINTS" id="PR01488">
    <property type="entry name" value="RTXTOXINA"/>
</dbReference>
<dbReference type="InterPro" id="IPR024535">
    <property type="entry name" value="RHGA/B-epi-like_pectate_lyase"/>
</dbReference>
<dbReference type="GO" id="GO:0016020">
    <property type="term" value="C:membrane"/>
    <property type="evidence" value="ECO:0007669"/>
    <property type="project" value="UniProtKB-SubCell"/>
</dbReference>
<dbReference type="SUPFAM" id="SSF51126">
    <property type="entry name" value="Pectin lyase-like"/>
    <property type="match status" value="1"/>
</dbReference>
<name>A0A3M3R0X2_PSECA</name>
<evidence type="ECO:0000313" key="14">
    <source>
        <dbReference type="EMBL" id="RMN90179.1"/>
    </source>
</evidence>
<dbReference type="SUPFAM" id="SSF51120">
    <property type="entry name" value="beta-Roll"/>
    <property type="match status" value="6"/>
</dbReference>
<evidence type="ECO:0000256" key="5">
    <source>
        <dbReference type="ARBA" id="ARBA00022656"/>
    </source>
</evidence>
<dbReference type="Pfam" id="PF00353">
    <property type="entry name" value="HemolysinCabind"/>
    <property type="match status" value="7"/>
</dbReference>
<proteinExistence type="predicted"/>
<dbReference type="Pfam" id="PF12708">
    <property type="entry name" value="Pect-lyase_RHGA_epim"/>
    <property type="match status" value="1"/>
</dbReference>
<evidence type="ECO:0000256" key="4">
    <source>
        <dbReference type="ARBA" id="ARBA00022525"/>
    </source>
</evidence>
<dbReference type="InterPro" id="IPR018511">
    <property type="entry name" value="Hemolysin-typ_Ca-bd_CS"/>
</dbReference>
<feature type="domain" description="Dystroglycan-type cadherin-like" evidence="12">
    <location>
        <begin position="719"/>
        <end position="818"/>
    </location>
</feature>
<dbReference type="SUPFAM" id="SSF52266">
    <property type="entry name" value="SGNH hydrolase"/>
    <property type="match status" value="1"/>
</dbReference>
<dbReference type="GO" id="GO:0090729">
    <property type="term" value="F:toxin activity"/>
    <property type="evidence" value="ECO:0007669"/>
    <property type="project" value="UniProtKB-KW"/>
</dbReference>
<dbReference type="EMBL" id="RBPJ01000257">
    <property type="protein sequence ID" value="RMN90179.1"/>
    <property type="molecule type" value="Genomic_DNA"/>
</dbReference>
<organism evidence="14 16">
    <name type="scientific">Pseudomonas cannabina</name>
    <dbReference type="NCBI Taxonomy" id="86840"/>
    <lineage>
        <taxon>Bacteria</taxon>
        <taxon>Pseudomonadati</taxon>
        <taxon>Pseudomonadota</taxon>
        <taxon>Gammaproteobacteria</taxon>
        <taxon>Pseudomonadales</taxon>
        <taxon>Pseudomonadaceae</taxon>
        <taxon>Pseudomonas</taxon>
    </lineage>
</organism>
<dbReference type="InterPro" id="IPR011050">
    <property type="entry name" value="Pectin_lyase_fold/virulence"/>
</dbReference>
<dbReference type="GO" id="GO:0016788">
    <property type="term" value="F:hydrolase activity, acting on ester bonds"/>
    <property type="evidence" value="ECO:0007669"/>
    <property type="project" value="UniProtKB-ARBA"/>
</dbReference>
<dbReference type="InterPro" id="IPR006633">
    <property type="entry name" value="Carb-bd_sugar_hydrolysis-dom"/>
</dbReference>
<dbReference type="Proteomes" id="UP000269335">
    <property type="component" value="Unassembled WGS sequence"/>
</dbReference>
<dbReference type="PANTHER" id="PTHR38340:SF1">
    <property type="entry name" value="S-LAYER PROTEIN"/>
    <property type="match status" value="1"/>
</dbReference>
<evidence type="ECO:0000256" key="8">
    <source>
        <dbReference type="ARBA" id="ARBA00023026"/>
    </source>
</evidence>
<accession>A0A3M3R0X2</accession>
<evidence type="ECO:0000259" key="12">
    <source>
        <dbReference type="SMART" id="SM00736"/>
    </source>
</evidence>
<dbReference type="InterPro" id="IPR011049">
    <property type="entry name" value="Serralysin-like_metalloprot_C"/>
</dbReference>
<dbReference type="GO" id="GO:0005615">
    <property type="term" value="C:extracellular space"/>
    <property type="evidence" value="ECO:0007669"/>
    <property type="project" value="InterPro"/>
</dbReference>
<keyword evidence="5" id="KW-0800">Toxin</keyword>
<keyword evidence="9" id="KW-0472">Membrane</keyword>
<evidence type="ECO:0000256" key="1">
    <source>
        <dbReference type="ARBA" id="ARBA00001913"/>
    </source>
</evidence>
<evidence type="ECO:0000256" key="10">
    <source>
        <dbReference type="SAM" id="MobiDB-lite"/>
    </source>
</evidence>
<dbReference type="GO" id="GO:0005509">
    <property type="term" value="F:calcium ion binding"/>
    <property type="evidence" value="ECO:0007669"/>
    <property type="project" value="InterPro"/>
</dbReference>
<dbReference type="SMART" id="SM00736">
    <property type="entry name" value="CADG"/>
    <property type="match status" value="1"/>
</dbReference>
<dbReference type="FunFam" id="2.160.20.10:FF:000057">
    <property type="entry name" value="Poly(Beta-D-mannuronate) C5 epimerase 3"/>
    <property type="match status" value="1"/>
</dbReference>
<evidence type="ECO:0000259" key="11">
    <source>
        <dbReference type="SMART" id="SM00722"/>
    </source>
</evidence>
<evidence type="ECO:0000313" key="15">
    <source>
        <dbReference type="Proteomes" id="UP000269335"/>
    </source>
</evidence>
<comment type="cofactor">
    <cofactor evidence="1">
        <name>Ca(2+)</name>
        <dbReference type="ChEBI" id="CHEBI:29108"/>
    </cofactor>
</comment>
<feature type="domain" description="Carbohydrate-binding/sugar hydrolysis" evidence="11">
    <location>
        <begin position="34"/>
        <end position="226"/>
    </location>
</feature>
<dbReference type="EMBL" id="RBPH01000202">
    <property type="protein sequence ID" value="RMN78586.1"/>
    <property type="molecule type" value="Genomic_DNA"/>
</dbReference>
<dbReference type="Gene3D" id="2.160.20.10">
    <property type="entry name" value="Single-stranded right-handed beta-helix, Pectin lyase-like"/>
    <property type="match status" value="1"/>
</dbReference>
<keyword evidence="6" id="KW-0677">Repeat</keyword>
<keyword evidence="8" id="KW-0843">Virulence</keyword>
<dbReference type="PRINTS" id="PR00313">
    <property type="entry name" value="CABNDNGRPT"/>
</dbReference>
<dbReference type="SMART" id="SM00722">
    <property type="entry name" value="CASH"/>
    <property type="match status" value="2"/>
</dbReference>
<comment type="subcellular location">
    <subcellularLocation>
        <location evidence="2">Membrane</location>
    </subcellularLocation>
    <subcellularLocation>
        <location evidence="3">Secreted</location>
    </subcellularLocation>
</comment>
<feature type="domain" description="Carbohydrate-binding/sugar hydrolysis" evidence="11">
    <location>
        <begin position="241"/>
        <end position="415"/>
    </location>
</feature>
<evidence type="ECO:0000256" key="7">
    <source>
        <dbReference type="ARBA" id="ARBA00022837"/>
    </source>
</evidence>
<feature type="region of interest" description="Disordered" evidence="10">
    <location>
        <begin position="1235"/>
        <end position="1284"/>
    </location>
</feature>
<evidence type="ECO:0000256" key="2">
    <source>
        <dbReference type="ARBA" id="ARBA00004370"/>
    </source>
</evidence>
<dbReference type="SMART" id="SM00710">
    <property type="entry name" value="PbH1"/>
    <property type="match status" value="9"/>
</dbReference>
<keyword evidence="4" id="KW-0964">Secreted</keyword>
<dbReference type="InterPro" id="IPR036514">
    <property type="entry name" value="SGNH_hydro_sf"/>
</dbReference>
<dbReference type="Pfam" id="PF08548">
    <property type="entry name" value="Peptidase_M10_C"/>
    <property type="match status" value="2"/>
</dbReference>
<sequence length="1635" mass="169127">MQKVLSFGDAILTPPPETFAAWSNPMIFNTKDFGALGDGITDDTAAIQATIDAAAAAGGGEVVLGAGTYIVSGGEEPSDGCLMLKSNVTLSGAGMGETIIKLADGSDTKVTGIVRSAYGEETHDFGMKNLTLDGNRDATTGKVDGWFNGYIPGSDGKDSNVTLDSVEIKDCSGYGFDPHEQTVNMVIKNSVSHGNGLDGFVADYLSDSVFENNVAYDNDRHGFNVVTSTHDFTLSNNVAYGNGSTGIVVQRGSENIPSPANITITGGAVYGNGAEGVLIKLSSQVSVSGVDIHDNGSAGVRIYGSTGVDVFDNTLSNNSLGAPVPEIIIQSYDDTSGVSGKFFSGSDNLIRGNVITGSDNSTYGVAERNEDGTDRNSIVGNTISHTSKGLTLVYGDGSFAGDAFPLVTVQGSEANDIITGSAANELIFGLAGKDTLNGGAGDDILVGGAGADKLSGGAGADTFRFDQLTDSYRTATVSATDLVSDFDISQDRIDLSNLGFTGLGSGKAGTLNISYNATLDRTYIKSLDADSDGNRFELGLSGNLKDTLNASHFMFQRVIEGTAGGDTLTGTEGNDLINGNAGVDRLNGGAGADTLTGGADADILTGGAGADLFIYTSRLDSYRNYNASGTKQSDTITDFNTAEDRIDLSSIGLRGLGDGSANTIYLSVNADGSKTYVKTNAVDTTGNRFEIALEGNLLDKLSASNFIFSTASATNQAPVLNTPLIDQNVTELKAFSYAVQPGSFSDPDSTALTYSATLTDNSALPDWLTFDSKTLTFSGTPGGTASGLYSILLTASDATGASVADSFAINVGNVAPGTLTGSQNAETLYGTEGDDTLLGLGGDDTLRGDTGADILNGGAGRDTLYGGANADTFVYSTLTDSYRNYEAGGLTATDTIADFTSGQDKIDVSALGVLGLGNGENHTLYMTLNEAGDKTYVKSATPDADGNRFEIALSGNLIDTLTEADFVFGQRESQEILYLPTLGQSNARLLRMTEDDNQSGTSEMVKDLIRYTDYDVRSQFNDANGDPIDLAVGGSTVVGYSTGTQEEQRVSWWLTDTDQPGPALLRATELLKAQLATLSTLDQVTTGIVWSQGEEGAQEIARATDKQAAADLYKASTLKVFDYLHAQIGDFTVYMAETGHYQTDAAKARGYTEEKISAIVEGVGYVRNAQEAIAHERTDVKLAVDYNDLPLRYEVNPLVYPDDVWHLHEESAEIVGQRLADFIANDLGFSGNSGDNNNPADIVSGGQNEGGNIFGTSDDDTLVGGTGNDILDGDQGADDMTGGDGNDIYVVDNALDTVTESNDSPSQIDTVVSSVSWELGANVENLMLTGFSAINATGNALKNVITGNAANNILDGGAGADLLTGGDGSDSYVVDDVADRVVETATDAQTGGIDTVYSSLASYTLGANLENLVITSSAAANATGNALDNVLYAGAGDNVLDGRDGNDTVSYLFATAGVTVALNTSAQQATGGSGLDTLKGTENLTGSQFADALTGNKNANVLIGGEGNDTLSGGAGDDVLIGGSGADTLIGGTGADHYVFNSANDLGLGALRDIINGFKVAEGDKLDFSAFDARPSTDDADAFVFIGNAAFSAGNTGELRFADGVLYGNIDDNVGADFEIQLTGVQSLQTADVIV</sequence>
<dbReference type="InterPro" id="IPR006644">
    <property type="entry name" value="Cadg"/>
</dbReference>